<sequence>MEGKDVLMEDNESNHEEADRQSPRHSRRQQLDGEETPENPVSENEKEEQKKYVMDRRSHKSVPGDQQRAEDQTFDICSDVEAITEAIKKIQKQAKSKDEVRFHEAVGLVTKSLQDQSAALERRIEDKMEFKLSAVASSVDRKVSDMQKQLEVRTKSFFKALREEVAGMLRTNIHHPDTASIVAKSFEAGLPPHNKASLRPTASQANKIPKDSIRAVHVTMGGSELHHQNNHTGPASLLKNSRRSKMSTELWEDELERQEEAPETFPNPTKAIHLKSALKENPLAEKTSRSVHVHWDVETKESHQTQKYSKEQPLINAEPSMPVVRPWVKEKAEVDEDLAQLFKDGIRKKLSDHNETVEMATQTSGVDAVDDNLPGGSRAEGLEAQSSEKEKCVEVGKEQNEEPKSELLNERQKVSTGTKNSTQDNLQDSGCRKRPIPQAILIENIGRARVMRVRKR</sequence>
<feature type="compositionally biased region" description="Polar residues" evidence="1">
    <location>
        <begin position="414"/>
        <end position="428"/>
    </location>
</feature>
<organism evidence="2 3">
    <name type="scientific">Klebsormidium nitens</name>
    <name type="common">Green alga</name>
    <name type="synonym">Ulothrix nitens</name>
    <dbReference type="NCBI Taxonomy" id="105231"/>
    <lineage>
        <taxon>Eukaryota</taxon>
        <taxon>Viridiplantae</taxon>
        <taxon>Streptophyta</taxon>
        <taxon>Klebsormidiophyceae</taxon>
        <taxon>Klebsormidiales</taxon>
        <taxon>Klebsormidiaceae</taxon>
        <taxon>Klebsormidium</taxon>
    </lineage>
</organism>
<name>A0A1Y1HYE0_KLENI</name>
<dbReference type="EMBL" id="DF237014">
    <property type="protein sequence ID" value="GAQ80878.1"/>
    <property type="molecule type" value="Genomic_DNA"/>
</dbReference>
<feature type="region of interest" description="Disordered" evidence="1">
    <location>
        <begin position="224"/>
        <end position="245"/>
    </location>
</feature>
<evidence type="ECO:0000313" key="3">
    <source>
        <dbReference type="Proteomes" id="UP000054558"/>
    </source>
</evidence>
<proteinExistence type="predicted"/>
<reference evidence="2 3" key="1">
    <citation type="journal article" date="2014" name="Nat. Commun.">
        <title>Klebsormidium flaccidum genome reveals primary factors for plant terrestrial adaptation.</title>
        <authorList>
            <person name="Hori K."/>
            <person name="Maruyama F."/>
            <person name="Fujisawa T."/>
            <person name="Togashi T."/>
            <person name="Yamamoto N."/>
            <person name="Seo M."/>
            <person name="Sato S."/>
            <person name="Yamada T."/>
            <person name="Mori H."/>
            <person name="Tajima N."/>
            <person name="Moriyama T."/>
            <person name="Ikeuchi M."/>
            <person name="Watanabe M."/>
            <person name="Wada H."/>
            <person name="Kobayashi K."/>
            <person name="Saito M."/>
            <person name="Masuda T."/>
            <person name="Sasaki-Sekimoto Y."/>
            <person name="Mashiguchi K."/>
            <person name="Awai K."/>
            <person name="Shimojima M."/>
            <person name="Masuda S."/>
            <person name="Iwai M."/>
            <person name="Nobusawa T."/>
            <person name="Narise T."/>
            <person name="Kondo S."/>
            <person name="Saito H."/>
            <person name="Sato R."/>
            <person name="Murakawa M."/>
            <person name="Ihara Y."/>
            <person name="Oshima-Yamada Y."/>
            <person name="Ohtaka K."/>
            <person name="Satoh M."/>
            <person name="Sonobe K."/>
            <person name="Ishii M."/>
            <person name="Ohtani R."/>
            <person name="Kanamori-Sato M."/>
            <person name="Honoki R."/>
            <person name="Miyazaki D."/>
            <person name="Mochizuki H."/>
            <person name="Umetsu J."/>
            <person name="Higashi K."/>
            <person name="Shibata D."/>
            <person name="Kamiya Y."/>
            <person name="Sato N."/>
            <person name="Nakamura Y."/>
            <person name="Tabata S."/>
            <person name="Ida S."/>
            <person name="Kurokawa K."/>
            <person name="Ohta H."/>
        </authorList>
    </citation>
    <scope>NUCLEOTIDE SEQUENCE [LARGE SCALE GENOMIC DNA]</scope>
    <source>
        <strain evidence="2 3">NIES-2285</strain>
    </source>
</reference>
<dbReference type="AlphaFoldDB" id="A0A1Y1HYE0"/>
<feature type="compositionally biased region" description="Basic and acidic residues" evidence="1">
    <location>
        <begin position="1"/>
        <end position="22"/>
    </location>
</feature>
<evidence type="ECO:0000313" key="2">
    <source>
        <dbReference type="EMBL" id="GAQ80878.1"/>
    </source>
</evidence>
<protein>
    <submittedName>
        <fullName evidence="2">Uncharacterized protein</fullName>
    </submittedName>
</protein>
<feature type="region of interest" description="Disordered" evidence="1">
    <location>
        <begin position="358"/>
        <end position="436"/>
    </location>
</feature>
<feature type="compositionally biased region" description="Basic and acidic residues" evidence="1">
    <location>
        <begin position="386"/>
        <end position="413"/>
    </location>
</feature>
<feature type="compositionally biased region" description="Basic and acidic residues" evidence="1">
    <location>
        <begin position="43"/>
        <end position="56"/>
    </location>
</feature>
<dbReference type="Proteomes" id="UP000054558">
    <property type="component" value="Unassembled WGS sequence"/>
</dbReference>
<keyword evidence="3" id="KW-1185">Reference proteome</keyword>
<accession>A0A1Y1HYE0</accession>
<evidence type="ECO:0000256" key="1">
    <source>
        <dbReference type="SAM" id="MobiDB-lite"/>
    </source>
</evidence>
<feature type="region of interest" description="Disordered" evidence="1">
    <location>
        <begin position="1"/>
        <end position="73"/>
    </location>
</feature>
<gene>
    <name evidence="2" type="ORF">KFL_000650110</name>
</gene>